<feature type="transmembrane region" description="Helical" evidence="2">
    <location>
        <begin position="124"/>
        <end position="146"/>
    </location>
</feature>
<protein>
    <submittedName>
        <fullName evidence="3">Transporter</fullName>
    </submittedName>
</protein>
<dbReference type="SUPFAM" id="SSF82866">
    <property type="entry name" value="Multidrug efflux transporter AcrB transmembrane domain"/>
    <property type="match status" value="1"/>
</dbReference>
<feature type="region of interest" description="Disordered" evidence="1">
    <location>
        <begin position="156"/>
        <end position="201"/>
    </location>
</feature>
<dbReference type="AlphaFoldDB" id="A0A2R5FWH4"/>
<keyword evidence="4" id="KW-1185">Reference proteome</keyword>
<dbReference type="PRINTS" id="PR00702">
    <property type="entry name" value="ACRIFLAVINRP"/>
</dbReference>
<dbReference type="EMBL" id="BDUD01000001">
    <property type="protein sequence ID" value="GBG22419.1"/>
    <property type="molecule type" value="Genomic_DNA"/>
</dbReference>
<dbReference type="PANTHER" id="PTHR32063">
    <property type="match status" value="1"/>
</dbReference>
<proteinExistence type="predicted"/>
<reference evidence="3 4" key="1">
    <citation type="submission" date="2017-06" db="EMBL/GenBank/DDBJ databases">
        <title>Genome sequencing of cyanobaciteial culture collection at National Institute for Environmental Studies (NIES).</title>
        <authorList>
            <person name="Hirose Y."/>
            <person name="Shimura Y."/>
            <person name="Fujisawa T."/>
            <person name="Nakamura Y."/>
            <person name="Kawachi M."/>
        </authorList>
    </citation>
    <scope>NUCLEOTIDE SEQUENCE [LARGE SCALE GENOMIC DNA]</scope>
    <source>
        <strain evidence="3 4">NIES-4072</strain>
    </source>
</reference>
<organism evidence="3 4">
    <name type="scientific">Nostoc commune NIES-4072</name>
    <dbReference type="NCBI Taxonomy" id="2005467"/>
    <lineage>
        <taxon>Bacteria</taxon>
        <taxon>Bacillati</taxon>
        <taxon>Cyanobacteriota</taxon>
        <taxon>Cyanophyceae</taxon>
        <taxon>Nostocales</taxon>
        <taxon>Nostocaceae</taxon>
        <taxon>Nostoc</taxon>
    </lineage>
</organism>
<dbReference type="Gene3D" id="1.20.1640.10">
    <property type="entry name" value="Multidrug efflux transporter AcrB transmembrane domain"/>
    <property type="match status" value="1"/>
</dbReference>
<feature type="compositionally biased region" description="Polar residues" evidence="1">
    <location>
        <begin position="160"/>
        <end position="174"/>
    </location>
</feature>
<evidence type="ECO:0000313" key="3">
    <source>
        <dbReference type="EMBL" id="GBG22419.1"/>
    </source>
</evidence>
<sequence length="201" mass="21343">MVFLTLAAQYESYIDPAIILLTVALALLGALSALALRGLVNDVYANVALVMLIGLASKNAILIVEFANQALEQGMTIRQAAVTAAQERFRPIVMTSSASLLGFFPLVVATGAGSASRWSLGTALFGGLLVATILSLLIVPVLYAIIKTLEERFLKGKPANRSQPPSPDGNQDGQSRAIAHQHSSVIVSQNTDDNRRNDLSK</sequence>
<dbReference type="InterPro" id="IPR001036">
    <property type="entry name" value="Acrflvin-R"/>
</dbReference>
<keyword evidence="2" id="KW-0472">Membrane</keyword>
<dbReference type="Proteomes" id="UP000245124">
    <property type="component" value="Unassembled WGS sequence"/>
</dbReference>
<evidence type="ECO:0000313" key="4">
    <source>
        <dbReference type="Proteomes" id="UP000245124"/>
    </source>
</evidence>
<evidence type="ECO:0000256" key="1">
    <source>
        <dbReference type="SAM" id="MobiDB-lite"/>
    </source>
</evidence>
<feature type="transmembrane region" description="Helical" evidence="2">
    <location>
        <begin position="92"/>
        <end position="112"/>
    </location>
</feature>
<comment type="caution">
    <text evidence="3">The sequence shown here is derived from an EMBL/GenBank/DDBJ whole genome shotgun (WGS) entry which is preliminary data.</text>
</comment>
<accession>A0A2R5FWH4</accession>
<feature type="transmembrane region" description="Helical" evidence="2">
    <location>
        <begin position="12"/>
        <end position="36"/>
    </location>
</feature>
<name>A0A2R5FWH4_NOSCO</name>
<gene>
    <name evidence="3" type="ORF">NIES4072_61270</name>
</gene>
<dbReference type="GO" id="GO:0005886">
    <property type="term" value="C:plasma membrane"/>
    <property type="evidence" value="ECO:0007669"/>
    <property type="project" value="TreeGrafter"/>
</dbReference>
<dbReference type="GO" id="GO:0042910">
    <property type="term" value="F:xenobiotic transmembrane transporter activity"/>
    <property type="evidence" value="ECO:0007669"/>
    <property type="project" value="TreeGrafter"/>
</dbReference>
<keyword evidence="2" id="KW-0812">Transmembrane</keyword>
<feature type="transmembrane region" description="Helical" evidence="2">
    <location>
        <begin position="48"/>
        <end position="71"/>
    </location>
</feature>
<evidence type="ECO:0000256" key="2">
    <source>
        <dbReference type="SAM" id="Phobius"/>
    </source>
</evidence>
<feature type="compositionally biased region" description="Basic and acidic residues" evidence="1">
    <location>
        <begin position="192"/>
        <end position="201"/>
    </location>
</feature>
<keyword evidence="2" id="KW-1133">Transmembrane helix</keyword>
<dbReference type="PANTHER" id="PTHR32063:SF11">
    <property type="entry name" value="CATION OR DRUG EFFLUX SYSTEM PROTEIN"/>
    <property type="match status" value="1"/>
</dbReference>
<feature type="compositionally biased region" description="Polar residues" evidence="1">
    <location>
        <begin position="181"/>
        <end position="191"/>
    </location>
</feature>
<dbReference type="Pfam" id="PF00873">
    <property type="entry name" value="ACR_tran"/>
    <property type="match status" value="1"/>
</dbReference>